<proteinExistence type="predicted"/>
<evidence type="ECO:0000313" key="3">
    <source>
        <dbReference type="EMBL" id="EER08730.1"/>
    </source>
</evidence>
<evidence type="ECO:0000256" key="1">
    <source>
        <dbReference type="SAM" id="MobiDB-lite"/>
    </source>
</evidence>
<accession>C5L401</accession>
<name>C5L401_PERM5</name>
<feature type="transmembrane region" description="Helical" evidence="2">
    <location>
        <begin position="12"/>
        <end position="30"/>
    </location>
</feature>
<dbReference type="Proteomes" id="UP000007800">
    <property type="component" value="Unassembled WGS sequence"/>
</dbReference>
<dbReference type="GeneID" id="9042797"/>
<dbReference type="RefSeq" id="XP_002776914.1">
    <property type="nucleotide sequence ID" value="XM_002776868.1"/>
</dbReference>
<organism evidence="4">
    <name type="scientific">Perkinsus marinus (strain ATCC 50983 / TXsc)</name>
    <dbReference type="NCBI Taxonomy" id="423536"/>
    <lineage>
        <taxon>Eukaryota</taxon>
        <taxon>Sar</taxon>
        <taxon>Alveolata</taxon>
        <taxon>Perkinsozoa</taxon>
        <taxon>Perkinsea</taxon>
        <taxon>Perkinsida</taxon>
        <taxon>Perkinsidae</taxon>
        <taxon>Perkinsus</taxon>
    </lineage>
</organism>
<gene>
    <name evidence="3" type="ORF">Pmar_PMAR017789</name>
</gene>
<feature type="region of interest" description="Disordered" evidence="1">
    <location>
        <begin position="35"/>
        <end position="100"/>
    </location>
</feature>
<protein>
    <submittedName>
        <fullName evidence="3">Uncharacterized protein</fullName>
    </submittedName>
</protein>
<evidence type="ECO:0000313" key="4">
    <source>
        <dbReference type="Proteomes" id="UP000007800"/>
    </source>
</evidence>
<feature type="compositionally biased region" description="Basic and acidic residues" evidence="1">
    <location>
        <begin position="43"/>
        <end position="56"/>
    </location>
</feature>
<keyword evidence="2" id="KW-0812">Transmembrane</keyword>
<sequence length="100" mass="10850">MFGVNSPHFNGITALIFFCGMGLLAPLPILSSISEEGEEATDGEDRYRVVEIEDHQQTGQSTTTPPTLVMGDTSDEATNPDHTMNELTPLGRGRRLSVDD</sequence>
<evidence type="ECO:0000256" key="2">
    <source>
        <dbReference type="SAM" id="Phobius"/>
    </source>
</evidence>
<keyword evidence="2" id="KW-1133">Transmembrane helix</keyword>
<dbReference type="AlphaFoldDB" id="C5L401"/>
<feature type="compositionally biased region" description="Polar residues" evidence="1">
    <location>
        <begin position="76"/>
        <end position="86"/>
    </location>
</feature>
<dbReference type="InParanoid" id="C5L401"/>
<feature type="compositionally biased region" description="Low complexity" evidence="1">
    <location>
        <begin position="57"/>
        <end position="67"/>
    </location>
</feature>
<keyword evidence="4" id="KW-1185">Reference proteome</keyword>
<reference evidence="3 4" key="1">
    <citation type="submission" date="2008-07" db="EMBL/GenBank/DDBJ databases">
        <authorList>
            <person name="El-Sayed N."/>
            <person name="Caler E."/>
            <person name="Inman J."/>
            <person name="Amedeo P."/>
            <person name="Hass B."/>
            <person name="Wortman J."/>
        </authorList>
    </citation>
    <scope>NUCLEOTIDE SEQUENCE [LARGE SCALE GENOMIC DNA]</scope>
    <source>
        <strain evidence="4">ATCC 50983 / TXsc</strain>
    </source>
</reference>
<dbReference type="EMBL" id="GG678922">
    <property type="protein sequence ID" value="EER08730.1"/>
    <property type="molecule type" value="Genomic_DNA"/>
</dbReference>
<keyword evidence="2" id="KW-0472">Membrane</keyword>